<dbReference type="Proteomes" id="UP000238479">
    <property type="component" value="Chromosome 1"/>
</dbReference>
<dbReference type="EMBL" id="PDCK01000040">
    <property type="protein sequence ID" value="PRQ52315.1"/>
    <property type="molecule type" value="Genomic_DNA"/>
</dbReference>
<evidence type="ECO:0000313" key="3">
    <source>
        <dbReference type="Proteomes" id="UP000238479"/>
    </source>
</evidence>
<accession>A0A2P6S0X1</accession>
<dbReference type="AlphaFoldDB" id="A0A2P6S0X1"/>
<sequence length="49" mass="5455">MLWGHLGKGGKVASRWRICDFRIPPRSLNIGLHDACLGWALPCLVDVPK</sequence>
<dbReference type="Proteomes" id="UP000238479">
    <property type="component" value="Chromosome 2"/>
</dbReference>
<dbReference type="Gramene" id="PRQ52315">
    <property type="protein sequence ID" value="PRQ52315"/>
    <property type="gene ID" value="RchiOBHm_Chr2g0154091"/>
</dbReference>
<organism evidence="1 3">
    <name type="scientific">Rosa chinensis</name>
    <name type="common">China rose</name>
    <dbReference type="NCBI Taxonomy" id="74649"/>
    <lineage>
        <taxon>Eukaryota</taxon>
        <taxon>Viridiplantae</taxon>
        <taxon>Streptophyta</taxon>
        <taxon>Embryophyta</taxon>
        <taxon>Tracheophyta</taxon>
        <taxon>Spermatophyta</taxon>
        <taxon>Magnoliopsida</taxon>
        <taxon>eudicotyledons</taxon>
        <taxon>Gunneridae</taxon>
        <taxon>Pentapetalae</taxon>
        <taxon>rosids</taxon>
        <taxon>fabids</taxon>
        <taxon>Rosales</taxon>
        <taxon>Rosaceae</taxon>
        <taxon>Rosoideae</taxon>
        <taxon>Rosoideae incertae sedis</taxon>
        <taxon>Rosa</taxon>
    </lineage>
</organism>
<dbReference type="EMBL" id="PDCK01000039">
    <property type="protein sequence ID" value="PRQ57069.1"/>
    <property type="molecule type" value="Genomic_DNA"/>
</dbReference>
<evidence type="ECO:0000313" key="1">
    <source>
        <dbReference type="EMBL" id="PRQ52315.1"/>
    </source>
</evidence>
<reference evidence="1 3" key="1">
    <citation type="journal article" date="2018" name="Nat. Genet.">
        <title>The Rosa genome provides new insights in the design of modern roses.</title>
        <authorList>
            <person name="Bendahmane M."/>
        </authorList>
    </citation>
    <scope>NUCLEOTIDE SEQUENCE [LARGE SCALE GENOMIC DNA]</scope>
    <source>
        <strain evidence="3">cv. Old Blush</strain>
    </source>
</reference>
<gene>
    <name evidence="2" type="ORF">RchiOBHm_Chr1g0344221</name>
    <name evidence="1" type="ORF">RchiOBHm_Chr2g0154091</name>
</gene>
<evidence type="ECO:0000313" key="2">
    <source>
        <dbReference type="EMBL" id="PRQ57069.1"/>
    </source>
</evidence>
<keyword evidence="3" id="KW-1185">Reference proteome</keyword>
<comment type="caution">
    <text evidence="1">The sequence shown here is derived from an EMBL/GenBank/DDBJ whole genome shotgun (WGS) entry which is preliminary data.</text>
</comment>
<proteinExistence type="predicted"/>
<name>A0A2P6S0X1_ROSCH</name>
<protein>
    <submittedName>
        <fullName evidence="1">Uncharacterized protein</fullName>
    </submittedName>
</protein>
<dbReference type="Gramene" id="PRQ57069">
    <property type="protein sequence ID" value="PRQ57069"/>
    <property type="gene ID" value="RchiOBHm_Chr1g0344221"/>
</dbReference>